<dbReference type="Proteomes" id="UP000617051">
    <property type="component" value="Segment"/>
</dbReference>
<reference evidence="1 2" key="1">
    <citation type="journal article" date="2020" name="Phage (New Rochelle)">
        <title>A New High-Throughput Screening Method for Phages: Enabling Crude Isolation and Fast Identification of Diverse Phages with Therapeutic Potential.</title>
        <authorList>
            <person name="Olsen N.S."/>
            <person name="Hendriksen N.B."/>
            <person name="Hansen L.H."/>
            <person name="Kot W."/>
        </authorList>
    </citation>
    <scope>NUCLEOTIDE SEQUENCE [LARGE SCALE GENOMIC DNA]</scope>
</reference>
<organism evidence="1 2">
    <name type="scientific">Pseudomonas phage Iggy</name>
    <dbReference type="NCBI Taxonomy" id="2592193"/>
    <lineage>
        <taxon>Viruses</taxon>
        <taxon>Duplodnaviria</taxon>
        <taxon>Heunggongvirae</taxon>
        <taxon>Uroviricota</taxon>
        <taxon>Caudoviricetes</taxon>
        <taxon>Queuovirinae</taxon>
        <taxon>Iggyvirus</taxon>
        <taxon>Iggyvirus iggy</taxon>
    </lineage>
</organism>
<dbReference type="GeneID" id="77948011"/>
<proteinExistence type="predicted"/>
<name>A0A7S5E9W9_9CAUD</name>
<dbReference type="RefSeq" id="YP_010671756.1">
    <property type="nucleotide sequence ID" value="NC_070970.1"/>
</dbReference>
<evidence type="ECO:0000313" key="2">
    <source>
        <dbReference type="Proteomes" id="UP000617051"/>
    </source>
</evidence>
<sequence length="67" mass="8142">MRKLIDRKQNSKGVTYALQQEDDTFGVWKLCENYCRQTRGGIRRVWRYVERGMTREAAQKLFDRRTK</sequence>
<dbReference type="KEGG" id="vg:77948011"/>
<protein>
    <submittedName>
        <fullName evidence="1">Uncharacterized protein</fullName>
    </submittedName>
</protein>
<keyword evidence="2" id="KW-1185">Reference proteome</keyword>
<accession>A0A7S5E9W9</accession>
<dbReference type="EMBL" id="MN029011">
    <property type="protein sequence ID" value="QEA09804.1"/>
    <property type="molecule type" value="Genomic_DNA"/>
</dbReference>
<evidence type="ECO:0000313" key="1">
    <source>
        <dbReference type="EMBL" id="QEA09804.1"/>
    </source>
</evidence>